<evidence type="ECO:0000256" key="19">
    <source>
        <dbReference type="SAM" id="Phobius"/>
    </source>
</evidence>
<name>A0A0R3VWG1_TAEAS</name>
<dbReference type="InterPro" id="IPR015413">
    <property type="entry name" value="Methionyl/Leucyl_tRNA_Synth"/>
</dbReference>
<evidence type="ECO:0000256" key="1">
    <source>
        <dbReference type="ARBA" id="ARBA00004141"/>
    </source>
</evidence>
<feature type="transmembrane region" description="Helical" evidence="19">
    <location>
        <begin position="1167"/>
        <end position="1188"/>
    </location>
</feature>
<keyword evidence="8 19" id="KW-0812">Transmembrane</keyword>
<keyword evidence="14" id="KW-0030">Aminoacyl-tRNA synthetase</keyword>
<keyword evidence="11" id="KW-0648">Protein biosynthesis</keyword>
<dbReference type="Gene3D" id="2.20.28.20">
    <property type="entry name" value="Methionyl-tRNA synthetase, Zn-domain"/>
    <property type="match status" value="1"/>
</dbReference>
<evidence type="ECO:0000256" key="8">
    <source>
        <dbReference type="ARBA" id="ARBA00022692"/>
    </source>
</evidence>
<evidence type="ECO:0000313" key="23">
    <source>
        <dbReference type="EMBL" id="VDK23617.1"/>
    </source>
</evidence>
<dbReference type="Gene3D" id="1.10.730.10">
    <property type="entry name" value="Isoleucyl-tRNA Synthetase, Domain 1"/>
    <property type="match status" value="1"/>
</dbReference>
<evidence type="ECO:0000256" key="16">
    <source>
        <dbReference type="ARBA" id="ARBA00047364"/>
    </source>
</evidence>
<dbReference type="GO" id="GO:0005524">
    <property type="term" value="F:ATP binding"/>
    <property type="evidence" value="ECO:0007669"/>
    <property type="project" value="UniProtKB-KW"/>
</dbReference>
<dbReference type="Pfam" id="PF09334">
    <property type="entry name" value="tRNA-synt_1g"/>
    <property type="match status" value="1"/>
</dbReference>
<feature type="domain" description="Methionyl-tRNA synthetase anticodon-binding" evidence="22">
    <location>
        <begin position="655"/>
        <end position="758"/>
    </location>
</feature>
<dbReference type="GO" id="GO:0004825">
    <property type="term" value="F:methionine-tRNA ligase activity"/>
    <property type="evidence" value="ECO:0007669"/>
    <property type="project" value="UniProtKB-EC"/>
</dbReference>
<feature type="domain" description="Methionyl/Leucyl tRNA synthetase" evidence="21">
    <location>
        <begin position="253"/>
        <end position="649"/>
    </location>
</feature>
<feature type="repeat" description="ANK" evidence="17">
    <location>
        <begin position="880"/>
        <end position="912"/>
    </location>
</feature>
<dbReference type="GO" id="GO:0006431">
    <property type="term" value="P:methionyl-tRNA aminoacylation"/>
    <property type="evidence" value="ECO:0007669"/>
    <property type="project" value="InterPro"/>
</dbReference>
<dbReference type="STRING" id="60517.A0A0R3VWG1"/>
<dbReference type="Gene3D" id="3.40.50.620">
    <property type="entry name" value="HUPs"/>
    <property type="match status" value="1"/>
</dbReference>
<evidence type="ECO:0000256" key="11">
    <source>
        <dbReference type="ARBA" id="ARBA00022917"/>
    </source>
</evidence>
<dbReference type="InterPro" id="IPR002110">
    <property type="entry name" value="Ankyrin_rpt"/>
</dbReference>
<keyword evidence="24" id="KW-1185">Reference proteome</keyword>
<dbReference type="GO" id="GO:0005829">
    <property type="term" value="C:cytosol"/>
    <property type="evidence" value="ECO:0007669"/>
    <property type="project" value="TreeGrafter"/>
</dbReference>
<evidence type="ECO:0000256" key="13">
    <source>
        <dbReference type="ARBA" id="ARBA00023136"/>
    </source>
</evidence>
<evidence type="ECO:0000313" key="24">
    <source>
        <dbReference type="Proteomes" id="UP000282613"/>
    </source>
</evidence>
<protein>
    <recommendedName>
        <fullName evidence="5">Methionine--tRNA ligase, cytoplasmic</fullName>
        <ecNumber evidence="4">6.1.1.10</ecNumber>
    </recommendedName>
    <alternativeName>
        <fullName evidence="15">Methionyl-tRNA synthetase</fullName>
    </alternativeName>
</protein>
<dbReference type="GO" id="GO:0016409">
    <property type="term" value="F:palmitoyltransferase activity"/>
    <property type="evidence" value="ECO:0007669"/>
    <property type="project" value="InterPro"/>
</dbReference>
<keyword evidence="7" id="KW-0436">Ligase</keyword>
<evidence type="ECO:0000259" key="20">
    <source>
        <dbReference type="Pfam" id="PF01529"/>
    </source>
</evidence>
<reference evidence="23 24" key="2">
    <citation type="submission" date="2018-11" db="EMBL/GenBank/DDBJ databases">
        <authorList>
            <consortium name="Pathogen Informatics"/>
        </authorList>
    </citation>
    <scope>NUCLEOTIDE SEQUENCE [LARGE SCALE GENOMIC DNA]</scope>
</reference>
<dbReference type="InterPro" id="IPR001594">
    <property type="entry name" value="Palmitoyltrfase_DHHC"/>
</dbReference>
<proteinExistence type="inferred from homology"/>
<dbReference type="InterPro" id="IPR009080">
    <property type="entry name" value="tRNAsynth_Ia_anticodon-bd"/>
</dbReference>
<dbReference type="SUPFAM" id="SSF48403">
    <property type="entry name" value="Ankyrin repeat"/>
    <property type="match status" value="1"/>
</dbReference>
<evidence type="ECO:0000256" key="14">
    <source>
        <dbReference type="ARBA" id="ARBA00023146"/>
    </source>
</evidence>
<dbReference type="PROSITE" id="PS00178">
    <property type="entry name" value="AA_TRNA_LIGASE_I"/>
    <property type="match status" value="1"/>
</dbReference>
<comment type="similarity">
    <text evidence="3">Belongs to the class-I aminoacyl-tRNA synthetase family.</text>
</comment>
<keyword evidence="12 19" id="KW-1133">Transmembrane helix</keyword>
<dbReference type="InterPro" id="IPR041872">
    <property type="entry name" value="Anticodon_Met"/>
</dbReference>
<keyword evidence="17" id="KW-0040">ANK repeat</keyword>
<dbReference type="SUPFAM" id="SSF52374">
    <property type="entry name" value="Nucleotidylyl transferase"/>
    <property type="match status" value="1"/>
</dbReference>
<evidence type="ECO:0000256" key="3">
    <source>
        <dbReference type="ARBA" id="ARBA00005594"/>
    </source>
</evidence>
<evidence type="ECO:0000256" key="10">
    <source>
        <dbReference type="ARBA" id="ARBA00022840"/>
    </source>
</evidence>
<sequence>MWRLFIDPRNRGSLAALAAVHKTKKAEIIKHGAERVSDGVVLETDSGLISSVNAIVSFILGADALSPKLNAFLLWESTILKPALNRISGSISGDATDLLVDLQNRLQDLEKGASESDRLAANLIVWADISHLLPSIVPDHLEYLRKLVKDCDAEEHCLHALRDLPLKVHSQESSTVASKIPQRKQGQDKVTQPNEKSTQNGDDELRRLQVEVSTDQMLKAQWTFSSTAPLAAFIHFNQRTILPMKKGEGVRNILISSALPYVNNVPHLGNLIGSLLSANIFALYCQTAGYNVLSICGTDEYGTATEARAQAEGLTPQQLTDKYHKLHCQVYDWFDIHFDYFGRTSTPVHTEITQEIFLNLYNNGFITEASVEQLFCEKCERFLADRFVEGVCPFCKAEGARGDQCDACGKLINAIELIKPQCIACRGSPTVRSSDHLFLDLPKLEEKVDVFFSESVEDPNCKWTQVAQSIARTWLRDGFKKRCITRDLKWGVPVPLPNFKNKVFYVWFDAPIGYISITANYTKEWRQWWLPSEDVEPVEYFQFMAKDNVLFHSAIFPACLLGSNKKFTLVKHIIATEYLNYEGKKFSKSRGVGVFGNNAKDSGIESNIWRFYLAYIRPETQDSTFSWEDFALKNNGELLNNLGNFINRQFFNSTVPSMKNLQPEDVTFLARVNGILQEYINNMERCCLREGIRSVLGISRLGNGYLQAQKPWVLYKSSDTTQRAGVVTGVSCNIAALLGILLRPFMPTFAEEIFAQCKLPPEHRSLAPMVTNGGHIICLLPEGHVIGELNARKLKKLKKYLEGCPELLTITDAFKDTLLHHAAFGDAFKTAAYLDSFDSSLNSPNAIGQCPFMTSCLSGSFETAALLVCRSEDVNRADKTRLSATHLACRSNNTALVSMLIFCGADLEAVDSDNSLPLHFAAQSGGPNVCSLLLRFFPEAVEYQDTRKNTPLHVACASGNMATASSILRATLYPPPTHFKETDAGTLCAVSVKRDYNVTIRNEEGQTPEHVAGRHGYYELAALIQNELYQSGNARHISTPPGRLPLILRLQKRTSLLSVEGEAPQTELLPLQIQALRRSIRIVKRRLSSLCHTCGCIKPIRAKHCSLCNRCVRIMDHHCPVTDNCVGQDNRVWFLLTSAVVSIVSSWIGSLAVRYWQQTESTSLYEIVTLILLSIGWMFGLNACFMTLSCALFNMTTNELTNWRRYEHFGSAKTGFRNPFNQGYWGNVVEFFRPRYYETERELYKYRGTDGGRHPFVV</sequence>
<evidence type="ECO:0000256" key="4">
    <source>
        <dbReference type="ARBA" id="ARBA00012838"/>
    </source>
</evidence>
<evidence type="ECO:0000256" key="6">
    <source>
        <dbReference type="ARBA" id="ARBA00022490"/>
    </source>
</evidence>
<dbReference type="WBParaSite" id="TASK_0000175501-mRNA-1">
    <property type="protein sequence ID" value="TASK_0000175501-mRNA-1"/>
    <property type="gene ID" value="TASK_0000175501"/>
</dbReference>
<dbReference type="InterPro" id="IPR014729">
    <property type="entry name" value="Rossmann-like_a/b/a_fold"/>
</dbReference>
<comment type="catalytic activity">
    <reaction evidence="16">
        <text>tRNA(Met) + L-methionine + ATP = L-methionyl-tRNA(Met) + AMP + diphosphate</text>
        <dbReference type="Rhea" id="RHEA:13481"/>
        <dbReference type="Rhea" id="RHEA-COMP:9667"/>
        <dbReference type="Rhea" id="RHEA-COMP:9698"/>
        <dbReference type="ChEBI" id="CHEBI:30616"/>
        <dbReference type="ChEBI" id="CHEBI:33019"/>
        <dbReference type="ChEBI" id="CHEBI:57844"/>
        <dbReference type="ChEBI" id="CHEBI:78442"/>
        <dbReference type="ChEBI" id="CHEBI:78530"/>
        <dbReference type="ChEBI" id="CHEBI:456215"/>
        <dbReference type="EC" id="6.1.1.10"/>
    </reaction>
</comment>
<dbReference type="InterPro" id="IPR023458">
    <property type="entry name" value="Met-tRNA_ligase_1"/>
</dbReference>
<keyword evidence="10" id="KW-0067">ATP-binding</keyword>
<dbReference type="InterPro" id="IPR033911">
    <property type="entry name" value="MetRS_core"/>
</dbReference>
<keyword evidence="6" id="KW-0963">Cytoplasm</keyword>
<evidence type="ECO:0000256" key="17">
    <source>
        <dbReference type="PROSITE-ProRule" id="PRU00023"/>
    </source>
</evidence>
<dbReference type="PROSITE" id="PS50088">
    <property type="entry name" value="ANK_REPEAT"/>
    <property type="match status" value="1"/>
</dbReference>
<dbReference type="InterPro" id="IPR001412">
    <property type="entry name" value="aa-tRNA-synth_I_CS"/>
</dbReference>
<dbReference type="SUPFAM" id="SSF57770">
    <property type="entry name" value="Methionyl-tRNA synthetase (MetRS), Zn-domain"/>
    <property type="match status" value="1"/>
</dbReference>
<evidence type="ECO:0000256" key="5">
    <source>
        <dbReference type="ARBA" id="ARBA00018335"/>
    </source>
</evidence>
<dbReference type="FunFam" id="2.20.28.20:FF:000001">
    <property type="entry name" value="Methionine--tRNA ligase"/>
    <property type="match status" value="1"/>
</dbReference>
<dbReference type="SUPFAM" id="SSF47323">
    <property type="entry name" value="Anticodon-binding domain of a subclass of class I aminoacyl-tRNA synthetases"/>
    <property type="match status" value="1"/>
</dbReference>
<dbReference type="Pfam" id="PF12796">
    <property type="entry name" value="Ank_2"/>
    <property type="match status" value="1"/>
</dbReference>
<evidence type="ECO:0000256" key="9">
    <source>
        <dbReference type="ARBA" id="ARBA00022741"/>
    </source>
</evidence>
<gene>
    <name evidence="23" type="ORF">TASK_LOCUS1756</name>
</gene>
<dbReference type="PROSITE" id="PS50216">
    <property type="entry name" value="DHHC"/>
    <property type="match status" value="1"/>
</dbReference>
<dbReference type="InterPro" id="IPR029038">
    <property type="entry name" value="MetRS_Zn"/>
</dbReference>
<dbReference type="SMART" id="SM00248">
    <property type="entry name" value="ANK"/>
    <property type="match status" value="6"/>
</dbReference>
<evidence type="ECO:0000256" key="7">
    <source>
        <dbReference type="ARBA" id="ARBA00022598"/>
    </source>
</evidence>
<keyword evidence="9" id="KW-0547">Nucleotide-binding</keyword>
<feature type="compositionally biased region" description="Polar residues" evidence="18">
    <location>
        <begin position="188"/>
        <end position="200"/>
    </location>
</feature>
<dbReference type="AlphaFoldDB" id="A0A0R3VWG1"/>
<dbReference type="EMBL" id="UYRS01000570">
    <property type="protein sequence ID" value="VDK23617.1"/>
    <property type="molecule type" value="Genomic_DNA"/>
</dbReference>
<feature type="domain" description="Palmitoyltransferase DHHC" evidence="20">
    <location>
        <begin position="1089"/>
        <end position="1203"/>
    </location>
</feature>
<evidence type="ECO:0000259" key="21">
    <source>
        <dbReference type="Pfam" id="PF09334"/>
    </source>
</evidence>
<dbReference type="PANTHER" id="PTHR45765:SF1">
    <property type="entry name" value="METHIONINE--TRNA LIGASE, CYTOPLASMIC"/>
    <property type="match status" value="1"/>
</dbReference>
<feature type="transmembrane region" description="Helical" evidence="19">
    <location>
        <begin position="1132"/>
        <end position="1155"/>
    </location>
</feature>
<dbReference type="PRINTS" id="PR01041">
    <property type="entry name" value="TRNASYNTHMET"/>
</dbReference>
<evidence type="ECO:0000259" key="22">
    <source>
        <dbReference type="Pfam" id="PF19303"/>
    </source>
</evidence>
<evidence type="ECO:0000313" key="25">
    <source>
        <dbReference type="WBParaSite" id="TASK_0000175501-mRNA-1"/>
    </source>
</evidence>
<evidence type="ECO:0000256" key="2">
    <source>
        <dbReference type="ARBA" id="ARBA00004496"/>
    </source>
</evidence>
<dbReference type="CDD" id="cd07957">
    <property type="entry name" value="Anticodon_Ia_Met"/>
    <property type="match status" value="1"/>
</dbReference>
<dbReference type="PANTHER" id="PTHR45765">
    <property type="entry name" value="METHIONINE--TRNA LIGASE"/>
    <property type="match status" value="1"/>
</dbReference>
<evidence type="ECO:0000256" key="18">
    <source>
        <dbReference type="SAM" id="MobiDB-lite"/>
    </source>
</evidence>
<dbReference type="NCBIfam" id="TIGR00398">
    <property type="entry name" value="metG"/>
    <property type="match status" value="1"/>
</dbReference>
<dbReference type="Pfam" id="PF19303">
    <property type="entry name" value="Anticodon_3"/>
    <property type="match status" value="1"/>
</dbReference>
<dbReference type="EC" id="6.1.1.10" evidence="4"/>
<accession>A0A0R3VWG1</accession>
<dbReference type="OrthoDB" id="5844513at2759"/>
<reference evidence="25" key="1">
    <citation type="submission" date="2017-02" db="UniProtKB">
        <authorList>
            <consortium name="WormBaseParasite"/>
        </authorList>
    </citation>
    <scope>IDENTIFICATION</scope>
</reference>
<evidence type="ECO:0000256" key="12">
    <source>
        <dbReference type="ARBA" id="ARBA00022989"/>
    </source>
</evidence>
<dbReference type="Gene3D" id="1.25.40.20">
    <property type="entry name" value="Ankyrin repeat-containing domain"/>
    <property type="match status" value="2"/>
</dbReference>
<keyword evidence="13 19" id="KW-0472">Membrane</keyword>
<organism evidence="25">
    <name type="scientific">Taenia asiatica</name>
    <name type="common">Asian tapeworm</name>
    <dbReference type="NCBI Taxonomy" id="60517"/>
    <lineage>
        <taxon>Eukaryota</taxon>
        <taxon>Metazoa</taxon>
        <taxon>Spiralia</taxon>
        <taxon>Lophotrochozoa</taxon>
        <taxon>Platyhelminthes</taxon>
        <taxon>Cestoda</taxon>
        <taxon>Eucestoda</taxon>
        <taxon>Cyclophyllidea</taxon>
        <taxon>Taeniidae</taxon>
        <taxon>Taenia</taxon>
    </lineage>
</organism>
<dbReference type="InterPro" id="IPR014758">
    <property type="entry name" value="Met-tRNA_synth"/>
</dbReference>
<dbReference type="GO" id="GO:0017101">
    <property type="term" value="C:aminoacyl-tRNA synthetase multienzyme complex"/>
    <property type="evidence" value="ECO:0007669"/>
    <property type="project" value="TreeGrafter"/>
</dbReference>
<dbReference type="CDD" id="cd00814">
    <property type="entry name" value="MetRS_core"/>
    <property type="match status" value="1"/>
</dbReference>
<feature type="region of interest" description="Disordered" evidence="18">
    <location>
        <begin position="172"/>
        <end position="204"/>
    </location>
</feature>
<evidence type="ECO:0000256" key="15">
    <source>
        <dbReference type="ARBA" id="ARBA00030904"/>
    </source>
</evidence>
<comment type="subcellular location">
    <subcellularLocation>
        <location evidence="2">Cytoplasm</location>
    </subcellularLocation>
    <subcellularLocation>
        <location evidence="1">Membrane</location>
        <topology evidence="1">Multi-pass membrane protein</topology>
    </subcellularLocation>
</comment>
<dbReference type="InterPro" id="IPR036770">
    <property type="entry name" value="Ankyrin_rpt-contain_sf"/>
</dbReference>
<dbReference type="Pfam" id="PF01529">
    <property type="entry name" value="DHHC"/>
    <property type="match status" value="1"/>
</dbReference>
<dbReference type="Proteomes" id="UP000282613">
    <property type="component" value="Unassembled WGS sequence"/>
</dbReference>
<dbReference type="GO" id="GO:0016020">
    <property type="term" value="C:membrane"/>
    <property type="evidence" value="ECO:0007669"/>
    <property type="project" value="UniProtKB-SubCell"/>
</dbReference>